<dbReference type="Pfam" id="PF02734">
    <property type="entry name" value="Dak2"/>
    <property type="match status" value="1"/>
</dbReference>
<dbReference type="InterPro" id="IPR036117">
    <property type="entry name" value="DhaL_dom_sf"/>
</dbReference>
<dbReference type="InterPro" id="IPR012737">
    <property type="entry name" value="DhaK_L_YcgS"/>
</dbReference>
<feature type="domain" description="DhaL" evidence="3">
    <location>
        <begin position="7"/>
        <end position="207"/>
    </location>
</feature>
<organism evidence="4 5">
    <name type="scientific">Clostridium oceanicum</name>
    <dbReference type="NCBI Taxonomy" id="1543"/>
    <lineage>
        <taxon>Bacteria</taxon>
        <taxon>Bacillati</taxon>
        <taxon>Bacillota</taxon>
        <taxon>Clostridia</taxon>
        <taxon>Eubacteriales</taxon>
        <taxon>Clostridiaceae</taxon>
        <taxon>Clostridium</taxon>
    </lineage>
</organism>
<evidence type="ECO:0000313" key="5">
    <source>
        <dbReference type="Proteomes" id="UP001501510"/>
    </source>
</evidence>
<dbReference type="SUPFAM" id="SSF101473">
    <property type="entry name" value="DhaL-like"/>
    <property type="match status" value="1"/>
</dbReference>
<gene>
    <name evidence="4" type="ORF">GCM10008906_00650</name>
</gene>
<accession>A0ABP3UGW3</accession>
<dbReference type="PROSITE" id="PS51480">
    <property type="entry name" value="DHAL"/>
    <property type="match status" value="1"/>
</dbReference>
<dbReference type="PANTHER" id="PTHR28629">
    <property type="entry name" value="TRIOKINASE/FMN CYCLASE"/>
    <property type="match status" value="1"/>
</dbReference>
<reference evidence="5" key="1">
    <citation type="journal article" date="2019" name="Int. J. Syst. Evol. Microbiol.">
        <title>The Global Catalogue of Microorganisms (GCM) 10K type strain sequencing project: providing services to taxonomists for standard genome sequencing and annotation.</title>
        <authorList>
            <consortium name="The Broad Institute Genomics Platform"/>
            <consortium name="The Broad Institute Genome Sequencing Center for Infectious Disease"/>
            <person name="Wu L."/>
            <person name="Ma J."/>
        </authorList>
    </citation>
    <scope>NUCLEOTIDE SEQUENCE [LARGE SCALE GENOMIC DNA]</scope>
    <source>
        <strain evidence="5">JCM 1407</strain>
    </source>
</reference>
<evidence type="ECO:0000256" key="2">
    <source>
        <dbReference type="ARBA" id="ARBA00022777"/>
    </source>
</evidence>
<evidence type="ECO:0000256" key="1">
    <source>
        <dbReference type="ARBA" id="ARBA00022679"/>
    </source>
</evidence>
<name>A0ABP3UGW3_9CLOT</name>
<keyword evidence="1" id="KW-0808">Transferase</keyword>
<proteinExistence type="predicted"/>
<dbReference type="EMBL" id="BAAACG010000001">
    <property type="protein sequence ID" value="GAA0731790.1"/>
    <property type="molecule type" value="Genomic_DNA"/>
</dbReference>
<keyword evidence="5" id="KW-1185">Reference proteome</keyword>
<dbReference type="RefSeq" id="WP_343757674.1">
    <property type="nucleotide sequence ID" value="NZ_BAAACG010000001.1"/>
</dbReference>
<evidence type="ECO:0000259" key="3">
    <source>
        <dbReference type="PROSITE" id="PS51480"/>
    </source>
</evidence>
<protein>
    <submittedName>
        <fullName evidence="4">Dihydroxyacetone kinase subunit L</fullName>
    </submittedName>
</protein>
<dbReference type="NCBIfam" id="TIGR02365">
    <property type="entry name" value="dha_L_ycgS"/>
    <property type="match status" value="1"/>
</dbReference>
<keyword evidence="2 4" id="KW-0418">Kinase</keyword>
<dbReference type="SMART" id="SM01120">
    <property type="entry name" value="Dak2"/>
    <property type="match status" value="1"/>
</dbReference>
<dbReference type="InterPro" id="IPR050861">
    <property type="entry name" value="Dihydroxyacetone_Kinase"/>
</dbReference>
<dbReference type="Proteomes" id="UP001501510">
    <property type="component" value="Unassembled WGS sequence"/>
</dbReference>
<dbReference type="GO" id="GO:0016301">
    <property type="term" value="F:kinase activity"/>
    <property type="evidence" value="ECO:0007669"/>
    <property type="project" value="UniProtKB-KW"/>
</dbReference>
<dbReference type="InterPro" id="IPR004007">
    <property type="entry name" value="DhaL_dom"/>
</dbReference>
<evidence type="ECO:0000313" key="4">
    <source>
        <dbReference type="EMBL" id="GAA0731790.1"/>
    </source>
</evidence>
<dbReference type="Gene3D" id="1.25.40.340">
    <property type="match status" value="1"/>
</dbReference>
<dbReference type="PANTHER" id="PTHR28629:SF4">
    <property type="entry name" value="TRIOKINASE_FMN CYCLASE"/>
    <property type="match status" value="1"/>
</dbReference>
<comment type="caution">
    <text evidence="4">The sequence shown here is derived from an EMBL/GenBank/DDBJ whole genome shotgun (WGS) entry which is preliminary data.</text>
</comment>
<sequence length="214" mass="22955">MENSYKKTIKGILEEITNVMNEEKSYLTELDAAMGDGDLGITMCTGFKALTDEIDKIETSDIGFLLMKLGMRMNSVVPSTMGTLISNCFMKAGKSIKGKSSIGLEDFATMGTAAVKGVIDIGNTELGNKTMLDALHPAVISLQKSSSEKNSIVDTTALAYRAACKGVEETKNMRSVHGRAAYYGDKSLGRPDSGATAVMFIFKAISKYTSKNAD</sequence>